<accession>A0A254N2H4</accession>
<dbReference type="Proteomes" id="UP000197446">
    <property type="component" value="Unassembled WGS sequence"/>
</dbReference>
<organism evidence="1 2">
    <name type="scientific">Roseateles puraquae</name>
    <dbReference type="NCBI Taxonomy" id="431059"/>
    <lineage>
        <taxon>Bacteria</taxon>
        <taxon>Pseudomonadati</taxon>
        <taxon>Pseudomonadota</taxon>
        <taxon>Betaproteobacteria</taxon>
        <taxon>Burkholderiales</taxon>
        <taxon>Sphaerotilaceae</taxon>
        <taxon>Roseateles</taxon>
    </lineage>
</organism>
<evidence type="ECO:0000313" key="2">
    <source>
        <dbReference type="Proteomes" id="UP000197446"/>
    </source>
</evidence>
<comment type="caution">
    <text evidence="1">The sequence shown here is derived from an EMBL/GenBank/DDBJ whole genome shotgun (WGS) entry which is preliminary data.</text>
</comment>
<reference evidence="1 2" key="1">
    <citation type="journal article" date="2007" name="Int. J. Syst. Evol. Microbiol.">
        <title>Description of Pelomonas aquatica sp. nov. and Pelomonas puraquae sp. nov., isolated from industrial and haemodialysis water.</title>
        <authorList>
            <person name="Gomila M."/>
            <person name="Bowien B."/>
            <person name="Falsen E."/>
            <person name="Moore E.R."/>
            <person name="Lalucat J."/>
        </authorList>
    </citation>
    <scope>NUCLEOTIDE SEQUENCE [LARGE SCALE GENOMIC DNA]</scope>
    <source>
        <strain evidence="1 2">CCUG 52769</strain>
    </source>
</reference>
<dbReference type="EMBL" id="NISI01000009">
    <property type="protein sequence ID" value="OWR02376.1"/>
    <property type="molecule type" value="Genomic_DNA"/>
</dbReference>
<protein>
    <submittedName>
        <fullName evidence="1">Uncharacterized protein</fullName>
    </submittedName>
</protein>
<gene>
    <name evidence="1" type="ORF">CDO81_19475</name>
</gene>
<sequence length="245" mass="25039">MLQRRCPAAALAAAQIPPEVHAAWVRLAPQEFPGLRVDTVAWRQSAVALAQFFEACRLQRGHGPCALPSRAADSVWHVWLAVDAPGLAAWQARYFGQTVAHHEAAALGPSLDDSIARAWMGACRSEGLSPLGPRLPVVFGLDAQLGLPSGWAYGFGRQGLVHRPIDAWGRAHGSPVLHAAATGAGLVGLGLLTEAELQALRRQAGASGSSCGGWMADGSSGDACSDGGSGDCSGGSSCGGGCGGD</sequence>
<keyword evidence="2" id="KW-1185">Reference proteome</keyword>
<dbReference type="AlphaFoldDB" id="A0A254N2H4"/>
<name>A0A254N2H4_9BURK</name>
<proteinExistence type="predicted"/>
<evidence type="ECO:0000313" key="1">
    <source>
        <dbReference type="EMBL" id="OWR02376.1"/>
    </source>
</evidence>